<comment type="caution">
    <text evidence="2">The sequence shown here is derived from an EMBL/GenBank/DDBJ whole genome shotgun (WGS) entry which is preliminary data.</text>
</comment>
<organism evidence="2 3">
    <name type="scientific">Streptomyces kronopolitis</name>
    <dbReference type="NCBI Taxonomy" id="1612435"/>
    <lineage>
        <taxon>Bacteria</taxon>
        <taxon>Bacillati</taxon>
        <taxon>Actinomycetota</taxon>
        <taxon>Actinomycetes</taxon>
        <taxon>Kitasatosporales</taxon>
        <taxon>Streptomycetaceae</taxon>
        <taxon>Streptomyces</taxon>
    </lineage>
</organism>
<evidence type="ECO:0000313" key="3">
    <source>
        <dbReference type="Proteomes" id="UP000600080"/>
    </source>
</evidence>
<sequence>MLRIQLSSTIPHASRTRTTAAANATGLRATVTPPTHFRRAPSPVARVGAGYRVFRRYRKYRRHRARY</sequence>
<protein>
    <recommendedName>
        <fullName evidence="4">Secreted protein</fullName>
    </recommendedName>
</protein>
<reference evidence="3" key="1">
    <citation type="journal article" date="2019" name="Int. J. Syst. Evol. Microbiol.">
        <title>The Global Catalogue of Microorganisms (GCM) 10K type strain sequencing project: providing services to taxonomists for standard genome sequencing and annotation.</title>
        <authorList>
            <consortium name="The Broad Institute Genomics Platform"/>
            <consortium name="The Broad Institute Genome Sequencing Center for Infectious Disease"/>
            <person name="Wu L."/>
            <person name="Ma J."/>
        </authorList>
    </citation>
    <scope>NUCLEOTIDE SEQUENCE [LARGE SCALE GENOMIC DNA]</scope>
    <source>
        <strain evidence="3">CGMCC 4.7323</strain>
    </source>
</reference>
<keyword evidence="3" id="KW-1185">Reference proteome</keyword>
<feature type="compositionally biased region" description="Polar residues" evidence="1">
    <location>
        <begin position="1"/>
        <end position="11"/>
    </location>
</feature>
<feature type="region of interest" description="Disordered" evidence="1">
    <location>
        <begin position="1"/>
        <end position="23"/>
    </location>
</feature>
<name>A0ABQ2J6B3_9ACTN</name>
<proteinExistence type="predicted"/>
<accession>A0ABQ2J6B3</accession>
<evidence type="ECO:0000256" key="1">
    <source>
        <dbReference type="SAM" id="MobiDB-lite"/>
    </source>
</evidence>
<evidence type="ECO:0008006" key="4">
    <source>
        <dbReference type="Google" id="ProtNLM"/>
    </source>
</evidence>
<dbReference type="Proteomes" id="UP000600080">
    <property type="component" value="Unassembled WGS sequence"/>
</dbReference>
<dbReference type="EMBL" id="BMND01000006">
    <property type="protein sequence ID" value="GGN41101.1"/>
    <property type="molecule type" value="Genomic_DNA"/>
</dbReference>
<gene>
    <name evidence="2" type="ORF">GCM10012285_19950</name>
</gene>
<evidence type="ECO:0000313" key="2">
    <source>
        <dbReference type="EMBL" id="GGN41101.1"/>
    </source>
</evidence>